<evidence type="ECO:0000256" key="2">
    <source>
        <dbReference type="ARBA" id="ARBA00021310"/>
    </source>
</evidence>
<dbReference type="GO" id="GO:0006302">
    <property type="term" value="P:double-strand break repair"/>
    <property type="evidence" value="ECO:0007669"/>
    <property type="project" value="TreeGrafter"/>
</dbReference>
<dbReference type="PANTHER" id="PTHR33991:SF1">
    <property type="entry name" value="DNA REPAIR PROTEIN RECO"/>
    <property type="match status" value="1"/>
</dbReference>
<evidence type="ECO:0000256" key="6">
    <source>
        <dbReference type="ARBA" id="ARBA00033409"/>
    </source>
</evidence>
<evidence type="ECO:0000256" key="4">
    <source>
        <dbReference type="ARBA" id="ARBA00023172"/>
    </source>
</evidence>
<evidence type="ECO:0000313" key="10">
    <source>
        <dbReference type="Proteomes" id="UP000230586"/>
    </source>
</evidence>
<accession>A0A2M6XS31</accession>
<dbReference type="GO" id="GO:0043590">
    <property type="term" value="C:bacterial nucleoid"/>
    <property type="evidence" value="ECO:0007669"/>
    <property type="project" value="TreeGrafter"/>
</dbReference>
<dbReference type="GO" id="GO:0006310">
    <property type="term" value="P:DNA recombination"/>
    <property type="evidence" value="ECO:0007669"/>
    <property type="project" value="UniProtKB-UniRule"/>
</dbReference>
<dbReference type="Proteomes" id="UP000230586">
    <property type="component" value="Unassembled WGS sequence"/>
</dbReference>
<evidence type="ECO:0000256" key="7">
    <source>
        <dbReference type="HAMAP-Rule" id="MF_00201"/>
    </source>
</evidence>
<dbReference type="Pfam" id="PF11967">
    <property type="entry name" value="RecO_N"/>
    <property type="match status" value="1"/>
</dbReference>
<dbReference type="NCBIfam" id="TIGR00613">
    <property type="entry name" value="reco"/>
    <property type="match status" value="1"/>
</dbReference>
<keyword evidence="4 7" id="KW-0233">DNA recombination</keyword>
<comment type="function">
    <text evidence="7">Involved in DNA repair and RecF pathway recombination.</text>
</comment>
<dbReference type="InterPro" id="IPR012340">
    <property type="entry name" value="NA-bd_OB-fold"/>
</dbReference>
<comment type="caution">
    <text evidence="9">The sequence shown here is derived from an EMBL/GenBank/DDBJ whole genome shotgun (WGS) entry which is preliminary data.</text>
</comment>
<gene>
    <name evidence="7 9" type="primary">recO</name>
    <name evidence="9" type="ORF">COT27_03440</name>
</gene>
<protein>
    <recommendedName>
        <fullName evidence="2 7">DNA repair protein RecO</fullName>
    </recommendedName>
    <alternativeName>
        <fullName evidence="6 7">Recombination protein O</fullName>
    </alternativeName>
</protein>
<dbReference type="SUPFAM" id="SSF57863">
    <property type="entry name" value="ArfGap/RecO-like zinc finger"/>
    <property type="match status" value="1"/>
</dbReference>
<dbReference type="Pfam" id="PF02565">
    <property type="entry name" value="RecO_C"/>
    <property type="match status" value="1"/>
</dbReference>
<evidence type="ECO:0000256" key="3">
    <source>
        <dbReference type="ARBA" id="ARBA00022763"/>
    </source>
</evidence>
<dbReference type="HAMAP" id="MF_00201">
    <property type="entry name" value="RecO"/>
    <property type="match status" value="1"/>
</dbReference>
<comment type="similarity">
    <text evidence="1 7">Belongs to the RecO family.</text>
</comment>
<evidence type="ECO:0000256" key="5">
    <source>
        <dbReference type="ARBA" id="ARBA00023204"/>
    </source>
</evidence>
<dbReference type="Gene3D" id="2.40.50.140">
    <property type="entry name" value="Nucleic acid-binding proteins"/>
    <property type="match status" value="1"/>
</dbReference>
<reference evidence="10" key="1">
    <citation type="submission" date="2017-09" db="EMBL/GenBank/DDBJ databases">
        <title>Depth-based differentiation of microbial function through sediment-hosted aquifers and enrichment of novel symbionts in the deep terrestrial subsurface.</title>
        <authorList>
            <person name="Probst A.J."/>
            <person name="Ladd B."/>
            <person name="Jarett J.K."/>
            <person name="Geller-Mcgrath D.E."/>
            <person name="Sieber C.M.K."/>
            <person name="Emerson J.B."/>
            <person name="Anantharaman K."/>
            <person name="Thomas B.C."/>
            <person name="Malmstrom R."/>
            <person name="Stieglmeier M."/>
            <person name="Klingl A."/>
            <person name="Woyke T."/>
            <person name="Ryan C.M."/>
            <person name="Banfield J.F."/>
        </authorList>
    </citation>
    <scope>NUCLEOTIDE SEQUENCE [LARGE SCALE GENOMIC DNA]</scope>
</reference>
<dbReference type="PANTHER" id="PTHR33991">
    <property type="entry name" value="DNA REPAIR PROTEIN RECO"/>
    <property type="match status" value="1"/>
</dbReference>
<dbReference type="InterPro" id="IPR037278">
    <property type="entry name" value="ARFGAP/RecO"/>
</dbReference>
<dbReference type="InterPro" id="IPR022572">
    <property type="entry name" value="DNA_rep/recomb_RecO_N"/>
</dbReference>
<dbReference type="SUPFAM" id="SSF50249">
    <property type="entry name" value="Nucleic acid-binding proteins"/>
    <property type="match status" value="1"/>
</dbReference>
<dbReference type="EMBL" id="PEXX01000052">
    <property type="protein sequence ID" value="PIU10379.1"/>
    <property type="molecule type" value="Genomic_DNA"/>
</dbReference>
<evidence type="ECO:0000313" key="9">
    <source>
        <dbReference type="EMBL" id="PIU10379.1"/>
    </source>
</evidence>
<evidence type="ECO:0000259" key="8">
    <source>
        <dbReference type="Pfam" id="PF11967"/>
    </source>
</evidence>
<organism evidence="9 10">
    <name type="scientific">Candidatus Kuenenbacteria bacterium CG08_land_8_20_14_0_20_37_23</name>
    <dbReference type="NCBI Taxonomy" id="1974617"/>
    <lineage>
        <taxon>Bacteria</taxon>
        <taxon>Candidatus Kueneniibacteriota</taxon>
    </lineage>
</organism>
<dbReference type="Gene3D" id="1.20.1440.120">
    <property type="entry name" value="Recombination protein O, C-terminal domain"/>
    <property type="match status" value="1"/>
</dbReference>
<name>A0A2M6XS31_9BACT</name>
<keyword evidence="5 7" id="KW-0234">DNA repair</keyword>
<dbReference type="InterPro" id="IPR003717">
    <property type="entry name" value="RecO"/>
</dbReference>
<dbReference type="AlphaFoldDB" id="A0A2M6XS31"/>
<evidence type="ECO:0000256" key="1">
    <source>
        <dbReference type="ARBA" id="ARBA00007452"/>
    </source>
</evidence>
<keyword evidence="3 7" id="KW-0227">DNA damage</keyword>
<feature type="domain" description="DNA replication/recombination mediator RecO N-terminal" evidence="8">
    <location>
        <begin position="1"/>
        <end position="78"/>
    </location>
</feature>
<sequence length="211" mass="24166">MYYNLQAIILKRQIFREDDLLVTVYSLERGKLILQAKGAKKIKSKLAGHLEPVNLCRLEVVRGKQIDRVIGAQTINSFLKIKSDLLKLGYASYAVELIFGLTKENHQDKAIFELLSKALNFLENEEQLDRLKVARIAFGFKLLFFLGFDPRAKNGSSFRHEISYIVDNNISLIASNKEILEKLAKISNLLNMELEGQLEAQIQAKNFFKYV</sequence>
<dbReference type="InterPro" id="IPR042242">
    <property type="entry name" value="RecO_C"/>
</dbReference>
<proteinExistence type="inferred from homology"/>